<organism evidence="1 2">
    <name type="scientific">Chionoecetes opilio</name>
    <name type="common">Atlantic snow crab</name>
    <name type="synonym">Cancer opilio</name>
    <dbReference type="NCBI Taxonomy" id="41210"/>
    <lineage>
        <taxon>Eukaryota</taxon>
        <taxon>Metazoa</taxon>
        <taxon>Ecdysozoa</taxon>
        <taxon>Arthropoda</taxon>
        <taxon>Crustacea</taxon>
        <taxon>Multicrustacea</taxon>
        <taxon>Malacostraca</taxon>
        <taxon>Eumalacostraca</taxon>
        <taxon>Eucarida</taxon>
        <taxon>Decapoda</taxon>
        <taxon>Pleocyemata</taxon>
        <taxon>Brachyura</taxon>
        <taxon>Eubrachyura</taxon>
        <taxon>Majoidea</taxon>
        <taxon>Majidae</taxon>
        <taxon>Chionoecetes</taxon>
    </lineage>
</organism>
<evidence type="ECO:0000313" key="1">
    <source>
        <dbReference type="EMBL" id="KAG0714500.1"/>
    </source>
</evidence>
<reference evidence="1" key="1">
    <citation type="submission" date="2020-07" db="EMBL/GenBank/DDBJ databases">
        <title>The High-quality genome of the commercially important snow crab, Chionoecetes opilio.</title>
        <authorList>
            <person name="Jeong J.-H."/>
            <person name="Ryu S."/>
        </authorList>
    </citation>
    <scope>NUCLEOTIDE SEQUENCE</scope>
    <source>
        <strain evidence="1">MADBK_172401_WGS</strain>
        <tissue evidence="1">Digestive gland</tissue>
    </source>
</reference>
<dbReference type="AlphaFoldDB" id="A0A8J4Y424"/>
<dbReference type="Proteomes" id="UP000770661">
    <property type="component" value="Unassembled WGS sequence"/>
</dbReference>
<accession>A0A8J4Y424</accession>
<evidence type="ECO:0000313" key="2">
    <source>
        <dbReference type="Proteomes" id="UP000770661"/>
    </source>
</evidence>
<name>A0A8J4Y424_CHIOP</name>
<gene>
    <name evidence="1" type="ORF">GWK47_014014</name>
</gene>
<sequence length="125" mass="14102">MLEERRHSLMGIAGPLGWSRAPLALWSRNRLQNGLSINFRSATRFKPSRVILKVPQLLRASTPIAAAEARIGSIGTTDRTAGTTIPIRRSSHELHRHSLAGYLHVWMVYPPFLGTRYPLLSHRRT</sequence>
<protein>
    <submittedName>
        <fullName evidence="1">Uncharacterized protein</fullName>
    </submittedName>
</protein>
<dbReference type="EMBL" id="JACEEZ010020474">
    <property type="protein sequence ID" value="KAG0714500.1"/>
    <property type="molecule type" value="Genomic_DNA"/>
</dbReference>
<proteinExistence type="predicted"/>
<keyword evidence="2" id="KW-1185">Reference proteome</keyword>
<comment type="caution">
    <text evidence="1">The sequence shown here is derived from an EMBL/GenBank/DDBJ whole genome shotgun (WGS) entry which is preliminary data.</text>
</comment>